<evidence type="ECO:0000313" key="2">
    <source>
        <dbReference type="Proteomes" id="UP000053617"/>
    </source>
</evidence>
<evidence type="ECO:0000313" key="1">
    <source>
        <dbReference type="EMBL" id="KIW99502.1"/>
    </source>
</evidence>
<dbReference type="EMBL" id="KN847486">
    <property type="protein sequence ID" value="KIW99502.1"/>
    <property type="molecule type" value="Genomic_DNA"/>
</dbReference>
<reference evidence="1 2" key="1">
    <citation type="submission" date="2015-01" db="EMBL/GenBank/DDBJ databases">
        <title>The Genome Sequence of Rhinocladiella mackenzie CBS 650.93.</title>
        <authorList>
            <consortium name="The Broad Institute Genomics Platform"/>
            <person name="Cuomo C."/>
            <person name="de Hoog S."/>
            <person name="Gorbushina A."/>
            <person name="Stielow B."/>
            <person name="Teixiera M."/>
            <person name="Abouelleil A."/>
            <person name="Chapman S.B."/>
            <person name="Priest M."/>
            <person name="Young S.K."/>
            <person name="Wortman J."/>
            <person name="Nusbaum C."/>
            <person name="Birren B."/>
        </authorList>
    </citation>
    <scope>NUCLEOTIDE SEQUENCE [LARGE SCALE GENOMIC DNA]</scope>
    <source>
        <strain evidence="1 2">CBS 650.93</strain>
    </source>
</reference>
<dbReference type="GeneID" id="25299312"/>
<dbReference type="RefSeq" id="XP_013266639.1">
    <property type="nucleotide sequence ID" value="XM_013411185.1"/>
</dbReference>
<dbReference type="STRING" id="1442369.A0A0D2GMD2"/>
<dbReference type="AlphaFoldDB" id="A0A0D2GMD2"/>
<accession>A0A0D2GMD2</accession>
<dbReference type="Proteomes" id="UP000053617">
    <property type="component" value="Unassembled WGS sequence"/>
</dbReference>
<dbReference type="HOGENOM" id="CLU_024934_1_0_1"/>
<proteinExistence type="predicted"/>
<dbReference type="PANTHER" id="PTHR47657">
    <property type="entry name" value="STEROL REGULATORY ELEMENT-BINDING PROTEIN ECM22"/>
    <property type="match status" value="1"/>
</dbReference>
<dbReference type="GO" id="GO:0000981">
    <property type="term" value="F:DNA-binding transcription factor activity, RNA polymerase II-specific"/>
    <property type="evidence" value="ECO:0007669"/>
    <property type="project" value="TreeGrafter"/>
</dbReference>
<dbReference type="PANTHER" id="PTHR47657:SF13">
    <property type="entry name" value="ZN(2)-C6 FUNGAL-TYPE DOMAIN-CONTAINING PROTEIN-RELATED"/>
    <property type="match status" value="1"/>
</dbReference>
<keyword evidence="2" id="KW-1185">Reference proteome</keyword>
<gene>
    <name evidence="1" type="ORF">Z518_11241</name>
</gene>
<organism evidence="1 2">
    <name type="scientific">Rhinocladiella mackenziei CBS 650.93</name>
    <dbReference type="NCBI Taxonomy" id="1442369"/>
    <lineage>
        <taxon>Eukaryota</taxon>
        <taxon>Fungi</taxon>
        <taxon>Dikarya</taxon>
        <taxon>Ascomycota</taxon>
        <taxon>Pezizomycotina</taxon>
        <taxon>Eurotiomycetes</taxon>
        <taxon>Chaetothyriomycetidae</taxon>
        <taxon>Chaetothyriales</taxon>
        <taxon>Herpotrichiellaceae</taxon>
        <taxon>Rhinocladiella</taxon>
    </lineage>
</organism>
<name>A0A0D2GMD2_9EURO</name>
<dbReference type="OrthoDB" id="416217at2759"/>
<sequence length="415" mass="46054">MAASTARGEKSSAMKGNPSVLTASTSVCLAILHRRNFPWGPLTPRLLPEPTTASTELNHASFHAVEEDDHGGTGHSVLDGADAHVELLLHFTSCTAQSLAGSDKDDHPIVKFWAHNVPRLGLSHHFVLDLTLAVAGYHLAYLRAGEGRQQDYEALAERHMAAGLAEMTKVLPNLDDNNCGALYVSAVLVCYCAFAAGSTSPDDLLLCNIRDENPVRWLPLIHGVRLIRTTADPAILFSGLMAPLDESNGPSPDPGPTFARECFSRIEWEKPLYELRSYIASYGGPDVDVYLRAFDTLSLIYKATYGKADGSHGGPPENQFILGWLYRMEDSFVACLRRKEPLALLLLAHYALLFRTMGKRWYMRGWCDHLLVRIRDFLGEDFVTWLRWPMQQAGVGVEQKPHFMNYGADDIFQLS</sequence>
<protein>
    <submittedName>
        <fullName evidence="1">Uncharacterized protein</fullName>
    </submittedName>
</protein>
<dbReference type="InterPro" id="IPR052400">
    <property type="entry name" value="Zn2-C6_fungal_TF"/>
</dbReference>
<dbReference type="VEuPathDB" id="FungiDB:Z518_11241"/>